<dbReference type="InterPro" id="IPR002469">
    <property type="entry name" value="Peptidase_S9B_N"/>
</dbReference>
<protein>
    <submittedName>
        <fullName evidence="3">Dipeptidyl-peptidase-4</fullName>
    </submittedName>
</protein>
<proteinExistence type="predicted"/>
<dbReference type="Proteomes" id="UP000294508">
    <property type="component" value="Unassembled WGS sequence"/>
</dbReference>
<accession>A0A4R2HD57</accession>
<dbReference type="GO" id="GO:0008239">
    <property type="term" value="F:dipeptidyl-peptidase activity"/>
    <property type="evidence" value="ECO:0007669"/>
    <property type="project" value="TreeGrafter"/>
</dbReference>
<organism evidence="3 4">
    <name type="scientific">Kribbella steppae</name>
    <dbReference type="NCBI Taxonomy" id="2512223"/>
    <lineage>
        <taxon>Bacteria</taxon>
        <taxon>Bacillati</taxon>
        <taxon>Actinomycetota</taxon>
        <taxon>Actinomycetes</taxon>
        <taxon>Propionibacteriales</taxon>
        <taxon>Kribbellaceae</taxon>
        <taxon>Kribbella</taxon>
    </lineage>
</organism>
<evidence type="ECO:0000313" key="4">
    <source>
        <dbReference type="Proteomes" id="UP000294508"/>
    </source>
</evidence>
<dbReference type="Pfam" id="PF00326">
    <property type="entry name" value="Peptidase_S9"/>
    <property type="match status" value="1"/>
</dbReference>
<dbReference type="GO" id="GO:0006508">
    <property type="term" value="P:proteolysis"/>
    <property type="evidence" value="ECO:0007669"/>
    <property type="project" value="InterPro"/>
</dbReference>
<dbReference type="GO" id="GO:0008236">
    <property type="term" value="F:serine-type peptidase activity"/>
    <property type="evidence" value="ECO:0007669"/>
    <property type="project" value="InterPro"/>
</dbReference>
<feature type="domain" description="Peptidase S9 prolyl oligopeptidase catalytic" evidence="1">
    <location>
        <begin position="450"/>
        <end position="647"/>
    </location>
</feature>
<dbReference type="EMBL" id="SLWN01000007">
    <property type="protein sequence ID" value="TCO26220.1"/>
    <property type="molecule type" value="Genomic_DNA"/>
</dbReference>
<evidence type="ECO:0000259" key="1">
    <source>
        <dbReference type="Pfam" id="PF00326"/>
    </source>
</evidence>
<dbReference type="Pfam" id="PF00930">
    <property type="entry name" value="DPPIV_N"/>
    <property type="match status" value="1"/>
</dbReference>
<comment type="caution">
    <text evidence="3">The sequence shown here is derived from an EMBL/GenBank/DDBJ whole genome shotgun (WGS) entry which is preliminary data.</text>
</comment>
<dbReference type="AlphaFoldDB" id="A0A4R2HD57"/>
<dbReference type="RefSeq" id="WP_158441211.1">
    <property type="nucleotide sequence ID" value="NZ_SLWN01000007.1"/>
</dbReference>
<name>A0A4R2HD57_9ACTN</name>
<feature type="domain" description="Dipeptidylpeptidase IV N-terminal" evidence="2">
    <location>
        <begin position="85"/>
        <end position="340"/>
    </location>
</feature>
<dbReference type="OrthoDB" id="3325701at2"/>
<dbReference type="Gene3D" id="3.40.50.1820">
    <property type="entry name" value="alpha/beta hydrolase"/>
    <property type="match status" value="1"/>
</dbReference>
<dbReference type="SUPFAM" id="SSF82171">
    <property type="entry name" value="DPP6 N-terminal domain-like"/>
    <property type="match status" value="1"/>
</dbReference>
<dbReference type="InterPro" id="IPR050278">
    <property type="entry name" value="Serine_Prot_S9B/DPPIV"/>
</dbReference>
<reference evidence="3 4" key="1">
    <citation type="journal article" date="2015" name="Stand. Genomic Sci.">
        <title>Genomic Encyclopedia of Bacterial and Archaeal Type Strains, Phase III: the genomes of soil and plant-associated and newly described type strains.</title>
        <authorList>
            <person name="Whitman W.B."/>
            <person name="Woyke T."/>
            <person name="Klenk H.P."/>
            <person name="Zhou Y."/>
            <person name="Lilburn T.G."/>
            <person name="Beck B.J."/>
            <person name="De Vos P."/>
            <person name="Vandamme P."/>
            <person name="Eisen J.A."/>
            <person name="Garrity G."/>
            <person name="Hugenholtz P."/>
            <person name="Kyrpides N.C."/>
        </authorList>
    </citation>
    <scope>NUCLEOTIDE SEQUENCE [LARGE SCALE GENOMIC DNA]</scope>
    <source>
        <strain evidence="3 4">VKM Ac-2572</strain>
    </source>
</reference>
<sequence length="648" mass="71804">MVADLPGQLVRTKRFRAGAPSHLKVVGAGRFVVFLRDDALWAYDVQSKRERRVGPATSYHASESVLVVLRERDVFVADLVGELSDQLPIKEVAAAQVDPTGKTVAFVRDRALRVIGVDGSGEQVLAEDNDENVFWGLAEFSAWMSMGRGEGLWWSPDGQRILAARVDESQVQLRYLSDPADPTSEPRAFRYPAAGTANADVRLFVLDLDGEQREVQWDRQRFEYVVRAGWTVERPLIVVQTRDQQCLQVLEVDPGTGRTTLVREVTDPQFVGVPERTPAQTASGRLVWIDRDQACDTYRLVIGDEVVTPPGLQVDQVCCVSGEVVTFLAQTDPTEVHLYVWDGAVRRLTEEPGVHSGLVADGTIVIDSRTLTGRRITVNGQALDSFEEEPVLDLRVEFVSSGPKELRTAVFRPSWHAPGSSKLPVLLTPYAGPGAQMALKHRAPQHLVSRWFAEHGFTVLSTDGRGTPGRGPAFDRATVGDILEPVLEDQIEALHLIAERYGDLDLDRVAIRGWSYGGYLSIAALLHRPDVFHAAIGGAALTDQRGYDTYWKERYLGHPDTDTEAYRRTSLLPYAANLDRPLLMIQGLADTNVWATHAIRFSGALNALGKPHELVLLPGEGHGLTNPRTIENLLHRELAFLHQHLRMT</sequence>
<dbReference type="Gene3D" id="2.140.10.30">
    <property type="entry name" value="Dipeptidylpeptidase IV, N-terminal domain"/>
    <property type="match status" value="1"/>
</dbReference>
<dbReference type="PANTHER" id="PTHR11731">
    <property type="entry name" value="PROTEASE FAMILY S9B,C DIPEPTIDYL-PEPTIDASE IV-RELATED"/>
    <property type="match status" value="1"/>
</dbReference>
<dbReference type="PANTHER" id="PTHR11731:SF193">
    <property type="entry name" value="DIPEPTIDYL PEPTIDASE 9"/>
    <property type="match status" value="1"/>
</dbReference>
<gene>
    <name evidence="3" type="ORF">EV652_107111</name>
</gene>
<dbReference type="InterPro" id="IPR029058">
    <property type="entry name" value="AB_hydrolase_fold"/>
</dbReference>
<evidence type="ECO:0000259" key="2">
    <source>
        <dbReference type="Pfam" id="PF00930"/>
    </source>
</evidence>
<evidence type="ECO:0000313" key="3">
    <source>
        <dbReference type="EMBL" id="TCO26220.1"/>
    </source>
</evidence>
<dbReference type="SUPFAM" id="SSF53474">
    <property type="entry name" value="alpha/beta-Hydrolases"/>
    <property type="match status" value="1"/>
</dbReference>
<dbReference type="InterPro" id="IPR001375">
    <property type="entry name" value="Peptidase_S9_cat"/>
</dbReference>
<keyword evidence="4" id="KW-1185">Reference proteome</keyword>